<reference evidence="1" key="1">
    <citation type="submission" date="2018-05" db="EMBL/GenBank/DDBJ databases">
        <authorList>
            <person name="Lanie J.A."/>
            <person name="Ng W.-L."/>
            <person name="Kazmierczak K.M."/>
            <person name="Andrzejewski T.M."/>
            <person name="Davidsen T.M."/>
            <person name="Wayne K.J."/>
            <person name="Tettelin H."/>
            <person name="Glass J.I."/>
            <person name="Rusch D."/>
            <person name="Podicherti R."/>
            <person name="Tsui H.-C.T."/>
            <person name="Winkler M.E."/>
        </authorList>
    </citation>
    <scope>NUCLEOTIDE SEQUENCE</scope>
</reference>
<accession>A0A383C306</accession>
<gene>
    <name evidence="1" type="ORF">METZ01_LOCUS479415</name>
</gene>
<organism evidence="1">
    <name type="scientific">marine metagenome</name>
    <dbReference type="NCBI Taxonomy" id="408172"/>
    <lineage>
        <taxon>unclassified sequences</taxon>
        <taxon>metagenomes</taxon>
        <taxon>ecological metagenomes</taxon>
    </lineage>
</organism>
<evidence type="ECO:0000313" key="1">
    <source>
        <dbReference type="EMBL" id="SVE26561.1"/>
    </source>
</evidence>
<name>A0A383C306_9ZZZZ</name>
<dbReference type="AlphaFoldDB" id="A0A383C306"/>
<sequence>MPDGLPDLTGETLDAVFTTLECFEQRVGVIDGPGLGHLISPGGGQVHLQLVDDILRAARQAGTVSEQ</sequence>
<proteinExistence type="predicted"/>
<protein>
    <submittedName>
        <fullName evidence="1">Uncharacterized protein</fullName>
    </submittedName>
</protein>
<dbReference type="EMBL" id="UINC01205401">
    <property type="protein sequence ID" value="SVE26561.1"/>
    <property type="molecule type" value="Genomic_DNA"/>
</dbReference>